<keyword evidence="4" id="KW-1185">Reference proteome</keyword>
<dbReference type="EMBL" id="CAMXCT010005469">
    <property type="protein sequence ID" value="CAI4012459.1"/>
    <property type="molecule type" value="Genomic_DNA"/>
</dbReference>
<reference evidence="1" key="1">
    <citation type="submission" date="2022-10" db="EMBL/GenBank/DDBJ databases">
        <authorList>
            <person name="Chen Y."/>
            <person name="Dougan E. K."/>
            <person name="Chan C."/>
            <person name="Rhodes N."/>
            <person name="Thang M."/>
        </authorList>
    </citation>
    <scope>NUCLEOTIDE SEQUENCE</scope>
</reference>
<evidence type="ECO:0000313" key="1">
    <source>
        <dbReference type="EMBL" id="CAI3994702.1"/>
    </source>
</evidence>
<protein>
    <submittedName>
        <fullName evidence="1">Uncharacterized protein</fullName>
    </submittedName>
</protein>
<accession>A0A9P1G253</accession>
<name>A0A9P1G253_9DINO</name>
<proteinExistence type="predicted"/>
<dbReference type="EMBL" id="CAMXCT020005469">
    <property type="protein sequence ID" value="CAL1165834.1"/>
    <property type="molecule type" value="Genomic_DNA"/>
</dbReference>
<dbReference type="EMBL" id="CAMXCT030001987">
    <property type="protein sequence ID" value="CAL4782014.1"/>
    <property type="molecule type" value="Genomic_DNA"/>
</dbReference>
<dbReference type="EMBL" id="CAMXCT010001987">
    <property type="protein sequence ID" value="CAI3994702.1"/>
    <property type="molecule type" value="Genomic_DNA"/>
</dbReference>
<feature type="non-terminal residue" evidence="1">
    <location>
        <position position="460"/>
    </location>
</feature>
<evidence type="ECO:0000313" key="4">
    <source>
        <dbReference type="Proteomes" id="UP001152797"/>
    </source>
</evidence>
<comment type="caution">
    <text evidence="1">The sequence shown here is derived from an EMBL/GenBank/DDBJ whole genome shotgun (WGS) entry which is preliminary data.</text>
</comment>
<reference evidence="3 4" key="2">
    <citation type="submission" date="2024-05" db="EMBL/GenBank/DDBJ databases">
        <authorList>
            <person name="Chen Y."/>
            <person name="Shah S."/>
            <person name="Dougan E. K."/>
            <person name="Thang M."/>
            <person name="Chan C."/>
        </authorList>
    </citation>
    <scope>NUCLEOTIDE SEQUENCE [LARGE SCALE GENOMIC DNA]</scope>
</reference>
<dbReference type="EMBL" id="CAMXCT030005469">
    <property type="protein sequence ID" value="CAL4799771.1"/>
    <property type="molecule type" value="Genomic_DNA"/>
</dbReference>
<evidence type="ECO:0000313" key="2">
    <source>
        <dbReference type="EMBL" id="CAI4012459.1"/>
    </source>
</evidence>
<dbReference type="EMBL" id="CAMXCT020001987">
    <property type="protein sequence ID" value="CAL1148077.1"/>
    <property type="molecule type" value="Genomic_DNA"/>
</dbReference>
<sequence length="460" mass="51328">VLVLLFYICGQRLHLTAVRFAGLRRDYSPSQIWVSPHVTRTLVGSAPKGGVVVTVNNIAHAHESTLKQFQNLTRWPPAKLLNAGKDCWQPCGNVSGDCSWCGLGNACCRFNAKNDPDECTGVTFTVKDRHTCVSPVAYHALKHAKQDCLGPCQKSGYCEWCGTGHSCCMESATSIEAPECRGAFGFHSHNRYECVATLGSCEFLEVADGQACKKPNKPQTLAFYMYKAAGPDYPKIFNQTGSLGSLGGVMWYLHNHVITQCPRRYGIDRIRRYFVTVKSTDALYAATAKMFDRYSDFDNGEAQEYWSRSHWTKYGYNPGCLHVDREKSRAAYHDAVWYSLPGRCPSRDLYSTTAKCLRDEPGGNCDAPNGTSTCTWHAQFAGEVFLDELAGITDHATFCTNGNYEFDLETDAGIGNDFWNDKLSAADCDNRMKRVYQLFEEKYPSMPHALNRHPCDADVS</sequence>
<dbReference type="Proteomes" id="UP001152797">
    <property type="component" value="Unassembled WGS sequence"/>
</dbReference>
<dbReference type="OrthoDB" id="435568at2759"/>
<organism evidence="1">
    <name type="scientific">Cladocopium goreaui</name>
    <dbReference type="NCBI Taxonomy" id="2562237"/>
    <lineage>
        <taxon>Eukaryota</taxon>
        <taxon>Sar</taxon>
        <taxon>Alveolata</taxon>
        <taxon>Dinophyceae</taxon>
        <taxon>Suessiales</taxon>
        <taxon>Symbiodiniaceae</taxon>
        <taxon>Cladocopium</taxon>
    </lineage>
</organism>
<dbReference type="AlphaFoldDB" id="A0A9P1G253"/>
<evidence type="ECO:0000313" key="3">
    <source>
        <dbReference type="EMBL" id="CAL4782014.1"/>
    </source>
</evidence>
<gene>
    <name evidence="1" type="ORF">C1SCF055_LOCUS21331</name>
    <name evidence="2" type="ORF">C1SCF055_LOCUS37520</name>
</gene>